<sequence>MPEPFPRVARDLLNQMFARSIDAATAVAAIHGRILDDKTVAFAAAQDLSAAAEQLRILALALADYLTPDKSKLN</sequence>
<proteinExistence type="predicted"/>
<protein>
    <submittedName>
        <fullName evidence="1">Uncharacterized protein</fullName>
    </submittedName>
</protein>
<dbReference type="EMBL" id="FYDG01000008">
    <property type="protein sequence ID" value="SNB76733.1"/>
    <property type="molecule type" value="Genomic_DNA"/>
</dbReference>
<reference evidence="2" key="1">
    <citation type="submission" date="2017-06" db="EMBL/GenBank/DDBJ databases">
        <authorList>
            <person name="Varghese N."/>
            <person name="Submissions S."/>
        </authorList>
    </citation>
    <scope>NUCLEOTIDE SEQUENCE [LARGE SCALE GENOMIC DNA]</scope>
    <source>
        <strain evidence="2">DSM 137</strain>
    </source>
</reference>
<evidence type="ECO:0000313" key="1">
    <source>
        <dbReference type="EMBL" id="SNB76733.1"/>
    </source>
</evidence>
<evidence type="ECO:0000313" key="2">
    <source>
        <dbReference type="Proteomes" id="UP000198418"/>
    </source>
</evidence>
<name>A0A212RVJ2_RHOAC</name>
<dbReference type="AlphaFoldDB" id="A0A212RVJ2"/>
<dbReference type="Proteomes" id="UP000198418">
    <property type="component" value="Unassembled WGS sequence"/>
</dbReference>
<accession>A0A212RVJ2</accession>
<dbReference type="RefSeq" id="WP_088521405.1">
    <property type="nucleotide sequence ID" value="NZ_FYDG01000008.1"/>
</dbReference>
<keyword evidence="2" id="KW-1185">Reference proteome</keyword>
<organism evidence="1 2">
    <name type="scientific">Rhodoblastus acidophilus</name>
    <name type="common">Rhodopseudomonas acidophila</name>
    <dbReference type="NCBI Taxonomy" id="1074"/>
    <lineage>
        <taxon>Bacteria</taxon>
        <taxon>Pseudomonadati</taxon>
        <taxon>Pseudomonadota</taxon>
        <taxon>Alphaproteobacteria</taxon>
        <taxon>Hyphomicrobiales</taxon>
        <taxon>Rhodoblastaceae</taxon>
        <taxon>Rhodoblastus</taxon>
    </lineage>
</organism>
<dbReference type="OrthoDB" id="8473998at2"/>
<gene>
    <name evidence="1" type="ORF">SAMN06265338_1089</name>
</gene>